<accession>W2RLB4</accession>
<dbReference type="Gene3D" id="3.40.30.10">
    <property type="entry name" value="Glutaredoxin"/>
    <property type="match status" value="1"/>
</dbReference>
<feature type="compositionally biased region" description="Polar residues" evidence="1">
    <location>
        <begin position="18"/>
        <end position="27"/>
    </location>
</feature>
<feature type="region of interest" description="Disordered" evidence="1">
    <location>
        <begin position="372"/>
        <end position="442"/>
    </location>
</feature>
<dbReference type="SUPFAM" id="SSF52833">
    <property type="entry name" value="Thioredoxin-like"/>
    <property type="match status" value="1"/>
</dbReference>
<dbReference type="InParanoid" id="W2RLB4"/>
<dbReference type="VEuPathDB" id="FungiDB:HMPREF1541_08771"/>
<dbReference type="PANTHER" id="PTHR43968">
    <property type="match status" value="1"/>
</dbReference>
<sequence>MAVDPRLQFPFDNGFPFPSQSPNSAPTGQYDPNAISYGMPIVHREHEQDWSNSNGLSSHLSGGANGLQNGQTSPRARLRGTRNNQQSPLNAAARPLPQHTASPKQRPNQRPSALVFKNSTANYPQGAAVPSNDQIDSNTDIYIPLTQTPTNNVNYFSSDGAAPLPSGPLDPELEQDAIDPGSTGPSANPFSDNFPLVTQPPNLEQWRTRLFNVQQPVHLTEAQFLTYFPHIDNVYSHRSTQKYKRKPFMSHYWDCRLKGRPSGTKKSEDPNKKKRKREKRERDLCDVKIKITEWFGEDQCRELGIEPDYPKMDGTNEDGLQIVMESTNDVNGDPNSNAFGMLEPTKRYPRGHPGADGKRWYTIQRVNGSVHSNAATGIVEDDAGGGGDGDDKDLDHKHSLEESDRIKKNTVQRFLLKEEKERKAAKKGKSDPNTPSAASTTSTTFYRATGLAQQTASAHHGHVSTHLTFFGNAFCPFAQRIWIALELRGIPYQYVEVIPPVVTSAPAKPEALLEVNPEGHIPCIRHGNWGIWESSVMMEYLEELDGGVPLLPRGRGSAQIRAHCRLWVDHVERKVLPSFYAVLLMPPPHDDEDAEQTENRSLLMNALQAAITKLVNASHAIGPFFLGENISYVDVMFAPWIIRLSRVLERYRGWPRPEVGTRWQSWVNAVEGDERVRRTVCKEESYHGVYRGVGEDGWNNSSWAKDRKKSMVEMAYARSVIRREGFGLGGDLYGRLGADPETL</sequence>
<dbReference type="HOGENOM" id="CLU_011226_7_1_1"/>
<dbReference type="eggNOG" id="KOG1422">
    <property type="taxonomic scope" value="Eukaryota"/>
</dbReference>
<dbReference type="InterPro" id="IPR004045">
    <property type="entry name" value="Glutathione_S-Trfase_N"/>
</dbReference>
<proteinExistence type="predicted"/>
<feature type="compositionally biased region" description="Low complexity" evidence="1">
    <location>
        <begin position="51"/>
        <end position="62"/>
    </location>
</feature>
<dbReference type="InterPro" id="IPR040079">
    <property type="entry name" value="Glutathione_S-Trfase"/>
</dbReference>
<dbReference type="EMBL" id="KB822725">
    <property type="protein sequence ID" value="ETN36493.1"/>
    <property type="molecule type" value="Genomic_DNA"/>
</dbReference>
<dbReference type="SFLD" id="SFLDG00358">
    <property type="entry name" value="Main_(cytGST)"/>
    <property type="match status" value="1"/>
</dbReference>
<feature type="compositionally biased region" description="Polar residues" evidence="1">
    <location>
        <begin position="99"/>
        <end position="111"/>
    </location>
</feature>
<dbReference type="GO" id="GO:0005737">
    <property type="term" value="C:cytoplasm"/>
    <property type="evidence" value="ECO:0007669"/>
    <property type="project" value="TreeGrafter"/>
</dbReference>
<dbReference type="Proteomes" id="UP000030752">
    <property type="component" value="Unassembled WGS sequence"/>
</dbReference>
<dbReference type="AlphaFoldDB" id="W2RLB4"/>
<evidence type="ECO:0000313" key="3">
    <source>
        <dbReference type="EMBL" id="ETN36493.1"/>
    </source>
</evidence>
<dbReference type="Pfam" id="PF13409">
    <property type="entry name" value="GST_N_2"/>
    <property type="match status" value="1"/>
</dbReference>
<dbReference type="Gene3D" id="1.20.1050.10">
    <property type="match status" value="1"/>
</dbReference>
<dbReference type="CDD" id="cd00570">
    <property type="entry name" value="GST_N_family"/>
    <property type="match status" value="1"/>
</dbReference>
<feature type="compositionally biased region" description="Acidic residues" evidence="1">
    <location>
        <begin position="379"/>
        <end position="392"/>
    </location>
</feature>
<keyword evidence="4" id="KW-1185">Reference proteome</keyword>
<gene>
    <name evidence="3" type="ORF">HMPREF1541_08771</name>
</gene>
<dbReference type="GeneID" id="19976110"/>
<dbReference type="InterPro" id="IPR036249">
    <property type="entry name" value="Thioredoxin-like_sf"/>
</dbReference>
<feature type="region of interest" description="Disordered" evidence="1">
    <location>
        <begin position="1"/>
        <end position="111"/>
    </location>
</feature>
<feature type="compositionally biased region" description="Basic and acidic residues" evidence="1">
    <location>
        <begin position="393"/>
        <end position="407"/>
    </location>
</feature>
<dbReference type="PANTHER" id="PTHR43968:SF6">
    <property type="entry name" value="GLUTATHIONE S-TRANSFERASE OMEGA"/>
    <property type="match status" value="1"/>
</dbReference>
<dbReference type="SFLD" id="SFLDS00019">
    <property type="entry name" value="Glutathione_Transferase_(cytos"/>
    <property type="match status" value="1"/>
</dbReference>
<reference evidence="3 4" key="1">
    <citation type="submission" date="2013-03" db="EMBL/GenBank/DDBJ databases">
        <title>The Genome Sequence of Phialophora europaea CBS 101466.</title>
        <authorList>
            <consortium name="The Broad Institute Genomics Platform"/>
            <person name="Cuomo C."/>
            <person name="de Hoog S."/>
            <person name="Gorbushina A."/>
            <person name="Walker B."/>
            <person name="Young S.K."/>
            <person name="Zeng Q."/>
            <person name="Gargeya S."/>
            <person name="Fitzgerald M."/>
            <person name="Haas B."/>
            <person name="Abouelleil A."/>
            <person name="Allen A.W."/>
            <person name="Alvarado L."/>
            <person name="Arachchi H.M."/>
            <person name="Berlin A.M."/>
            <person name="Chapman S.B."/>
            <person name="Gainer-Dewar J."/>
            <person name="Goldberg J."/>
            <person name="Griggs A."/>
            <person name="Gujja S."/>
            <person name="Hansen M."/>
            <person name="Howarth C."/>
            <person name="Imamovic A."/>
            <person name="Ireland A."/>
            <person name="Larimer J."/>
            <person name="McCowan C."/>
            <person name="Murphy C."/>
            <person name="Pearson M."/>
            <person name="Poon T.W."/>
            <person name="Priest M."/>
            <person name="Roberts A."/>
            <person name="Saif S."/>
            <person name="Shea T."/>
            <person name="Sisk P."/>
            <person name="Sykes S."/>
            <person name="Wortman J."/>
            <person name="Nusbaum C."/>
            <person name="Birren B."/>
        </authorList>
    </citation>
    <scope>NUCLEOTIDE SEQUENCE [LARGE SCALE GENOMIC DNA]</scope>
    <source>
        <strain evidence="3 4">CBS 101466</strain>
    </source>
</reference>
<dbReference type="InterPro" id="IPR050983">
    <property type="entry name" value="GST_Omega/HSP26"/>
</dbReference>
<organism evidence="3 4">
    <name type="scientific">Cyphellophora europaea (strain CBS 101466)</name>
    <name type="common">Phialophora europaea</name>
    <dbReference type="NCBI Taxonomy" id="1220924"/>
    <lineage>
        <taxon>Eukaryota</taxon>
        <taxon>Fungi</taxon>
        <taxon>Dikarya</taxon>
        <taxon>Ascomycota</taxon>
        <taxon>Pezizomycotina</taxon>
        <taxon>Eurotiomycetes</taxon>
        <taxon>Chaetothyriomycetidae</taxon>
        <taxon>Chaetothyriales</taxon>
        <taxon>Cyphellophoraceae</taxon>
        <taxon>Cyphellophora</taxon>
    </lineage>
</organism>
<feature type="domain" description="GST N-terminal" evidence="2">
    <location>
        <begin position="465"/>
        <end position="549"/>
    </location>
</feature>
<dbReference type="RefSeq" id="XP_008721311.1">
    <property type="nucleotide sequence ID" value="XM_008723089.1"/>
</dbReference>
<dbReference type="OrthoDB" id="4951845at2759"/>
<feature type="region of interest" description="Disordered" evidence="1">
    <location>
        <begin position="259"/>
        <end position="281"/>
    </location>
</feature>
<dbReference type="PROSITE" id="PS50404">
    <property type="entry name" value="GST_NTER"/>
    <property type="match status" value="1"/>
</dbReference>
<evidence type="ECO:0000259" key="2">
    <source>
        <dbReference type="PROSITE" id="PS50404"/>
    </source>
</evidence>
<dbReference type="InterPro" id="IPR036282">
    <property type="entry name" value="Glutathione-S-Trfase_C_sf"/>
</dbReference>
<protein>
    <recommendedName>
        <fullName evidence="2">GST N-terminal domain-containing protein</fullName>
    </recommendedName>
</protein>
<evidence type="ECO:0000256" key="1">
    <source>
        <dbReference type="SAM" id="MobiDB-lite"/>
    </source>
</evidence>
<dbReference type="STRING" id="1220924.W2RLB4"/>
<name>W2RLB4_CYPE1</name>
<feature type="region of interest" description="Disordered" evidence="1">
    <location>
        <begin position="327"/>
        <end position="356"/>
    </location>
</feature>
<evidence type="ECO:0000313" key="4">
    <source>
        <dbReference type="Proteomes" id="UP000030752"/>
    </source>
</evidence>
<dbReference type="SUPFAM" id="SSF47616">
    <property type="entry name" value="GST C-terminal domain-like"/>
    <property type="match status" value="1"/>
</dbReference>
<feature type="compositionally biased region" description="Polar residues" evidence="1">
    <location>
        <begin position="327"/>
        <end position="338"/>
    </location>
</feature>
<dbReference type="CDD" id="cd00299">
    <property type="entry name" value="GST_C_family"/>
    <property type="match status" value="1"/>
</dbReference>
<dbReference type="Pfam" id="PF13410">
    <property type="entry name" value="GST_C_2"/>
    <property type="match status" value="1"/>
</dbReference>